<gene>
    <name evidence="1" type="ORF">ACK2TP_11235</name>
</gene>
<comment type="caution">
    <text evidence="1">The sequence shown here is derived from an EMBL/GenBank/DDBJ whole genome shotgun (WGS) entry which is preliminary data.</text>
</comment>
<dbReference type="EMBL" id="JBJYXY010000001">
    <property type="protein sequence ID" value="MFN2976335.1"/>
    <property type="molecule type" value="Genomic_DNA"/>
</dbReference>
<protein>
    <submittedName>
        <fullName evidence="1">Uncharacterized protein</fullName>
    </submittedName>
</protein>
<proteinExistence type="predicted"/>
<evidence type="ECO:0000313" key="2">
    <source>
        <dbReference type="Proteomes" id="UP001634747"/>
    </source>
</evidence>
<reference evidence="1 2" key="1">
    <citation type="submission" date="2024-12" db="EMBL/GenBank/DDBJ databases">
        <authorList>
            <person name="Lee Y."/>
        </authorList>
    </citation>
    <scope>NUCLEOTIDE SEQUENCE [LARGE SCALE GENOMIC DNA]</scope>
    <source>
        <strain evidence="1 2">03SUJ4</strain>
    </source>
</reference>
<accession>A0ABW9KNW1</accession>
<keyword evidence="2" id="KW-1185">Reference proteome</keyword>
<dbReference type="SUPFAM" id="SSF82171">
    <property type="entry name" value="DPP6 N-terminal domain-like"/>
    <property type="match status" value="1"/>
</dbReference>
<dbReference type="RefSeq" id="WP_263412185.1">
    <property type="nucleotide sequence ID" value="NZ_BAABBH010000001.1"/>
</dbReference>
<dbReference type="Proteomes" id="UP001634747">
    <property type="component" value="Unassembled WGS sequence"/>
</dbReference>
<sequence length="448" mass="49691">MATLASLPVCFAAGARDAVPDLAVMVGASAPRPSPATPAYRIPLDTLGYRPVTAAMLLREGFAHNTLDFIDNDNVLLTFAAHKLVPREQDDPEGDQDRLIEAIVVHLPDGAVIRQAEWRVHDQARYLWPLTHGRFMLRIRNELFFVDPMRPHATMHRHSMLKPDGELAAIQVSPDGATVLIQTTPKRHIGDDPTQPLDHPPVQATFYRVSDDDHPQLLEFAKTEISRPVEVPFTSRGFLDVVKEDRQHWGFDFHPFAGGKIELAGLTSTCRPEAQWVSESTFVATGCRGMDDRRLLSGFDMLAQANWVFTTDDPPLWSALSTASGDSGRFAFRNAQEPSISTQDEDHPADHHTQTVRVYEFQGGVELLRVPVTPAQRAGLNFDLSPDGQHVAVLQDRTLEVYNLPPLSPENRREQAREQQALEKIAVPHAAKVRIGIAPTADKAPAKP</sequence>
<evidence type="ECO:0000313" key="1">
    <source>
        <dbReference type="EMBL" id="MFN2976335.1"/>
    </source>
</evidence>
<organism evidence="1 2">
    <name type="scientific">Terriglobus aquaticus</name>
    <dbReference type="NCBI Taxonomy" id="940139"/>
    <lineage>
        <taxon>Bacteria</taxon>
        <taxon>Pseudomonadati</taxon>
        <taxon>Acidobacteriota</taxon>
        <taxon>Terriglobia</taxon>
        <taxon>Terriglobales</taxon>
        <taxon>Acidobacteriaceae</taxon>
        <taxon>Terriglobus</taxon>
    </lineage>
</organism>
<name>A0ABW9KNW1_9BACT</name>